<dbReference type="EMBL" id="LAZR01032745">
    <property type="protein sequence ID" value="KKL50029.1"/>
    <property type="molecule type" value="Genomic_DNA"/>
</dbReference>
<evidence type="ECO:0000313" key="9">
    <source>
        <dbReference type="EMBL" id="KKL50029.1"/>
    </source>
</evidence>
<dbReference type="GO" id="GO:0004401">
    <property type="term" value="F:histidinol-phosphatase activity"/>
    <property type="evidence" value="ECO:0007669"/>
    <property type="project" value="UniProtKB-EC"/>
</dbReference>
<dbReference type="PANTHER" id="PTHR21039">
    <property type="entry name" value="HISTIDINOL PHOSPHATASE-RELATED"/>
    <property type="match status" value="1"/>
</dbReference>
<evidence type="ECO:0000256" key="2">
    <source>
        <dbReference type="ARBA" id="ARBA00009152"/>
    </source>
</evidence>
<evidence type="ECO:0000256" key="7">
    <source>
        <dbReference type="ARBA" id="ARBA00049158"/>
    </source>
</evidence>
<organism evidence="9">
    <name type="scientific">marine sediment metagenome</name>
    <dbReference type="NCBI Taxonomy" id="412755"/>
    <lineage>
        <taxon>unclassified sequences</taxon>
        <taxon>metagenomes</taxon>
        <taxon>ecological metagenomes</taxon>
    </lineage>
</organism>
<reference evidence="9" key="1">
    <citation type="journal article" date="2015" name="Nature">
        <title>Complex archaea that bridge the gap between prokaryotes and eukaryotes.</title>
        <authorList>
            <person name="Spang A."/>
            <person name="Saw J.H."/>
            <person name="Jorgensen S.L."/>
            <person name="Zaremba-Niedzwiedzka K."/>
            <person name="Martijn J."/>
            <person name="Lind A.E."/>
            <person name="van Eijk R."/>
            <person name="Schleper C."/>
            <person name="Guy L."/>
            <person name="Ettema T.J."/>
        </authorList>
    </citation>
    <scope>NUCLEOTIDE SEQUENCE</scope>
</reference>
<sequence length="257" mass="29421">MIDYHVHTKLCGHATGEMVDYVKEAIRGELDEIGFSDHLPMKGGKEDNLTMTLDELPNYVDEVMSLRKSFPEIQIKLGIEADYVPGNESYIKEILAGYSFDYVIGSVHYIGTWAFDHPRKLEEWDKREVDLVYKEYFELLRKSARTSLFDIIGHCDLVKKFGHRPSTGLSKELNDTAQVFKEHKVALEINTSGLRKPVNEIYPSFEILRLYQKYGIPIVFGSDAHAHDIVRVTCSVCVIVIHPPINDINRAFKDGDR</sequence>
<dbReference type="GO" id="GO:0005737">
    <property type="term" value="C:cytoplasm"/>
    <property type="evidence" value="ECO:0007669"/>
    <property type="project" value="TreeGrafter"/>
</dbReference>
<dbReference type="InterPro" id="IPR010140">
    <property type="entry name" value="Histidinol_P_phosphatase_HisJ"/>
</dbReference>
<dbReference type="NCBIfam" id="NF005996">
    <property type="entry name" value="PRK08123.1"/>
    <property type="match status" value="1"/>
</dbReference>
<name>A0A0F9CLJ2_9ZZZZ</name>
<comment type="pathway">
    <text evidence="1">Amino-acid biosynthesis; L-histidine biosynthesis; L-histidine from 5-phospho-alpha-D-ribose 1-diphosphate: step 8/9.</text>
</comment>
<proteinExistence type="inferred from homology"/>
<dbReference type="InterPro" id="IPR004013">
    <property type="entry name" value="PHP_dom"/>
</dbReference>
<evidence type="ECO:0000256" key="4">
    <source>
        <dbReference type="ARBA" id="ARBA00022605"/>
    </source>
</evidence>
<dbReference type="EC" id="3.1.3.15" evidence="3"/>
<dbReference type="Gene3D" id="3.20.20.140">
    <property type="entry name" value="Metal-dependent hydrolases"/>
    <property type="match status" value="1"/>
</dbReference>
<evidence type="ECO:0000259" key="8">
    <source>
        <dbReference type="Pfam" id="PF02811"/>
    </source>
</evidence>
<comment type="caution">
    <text evidence="9">The sequence shown here is derived from an EMBL/GenBank/DDBJ whole genome shotgun (WGS) entry which is preliminary data.</text>
</comment>
<protein>
    <recommendedName>
        <fullName evidence="3">histidinol-phosphatase</fullName>
        <ecNumber evidence="3">3.1.3.15</ecNumber>
    </recommendedName>
</protein>
<dbReference type="PANTHER" id="PTHR21039:SF0">
    <property type="entry name" value="HISTIDINOL-PHOSPHATASE"/>
    <property type="match status" value="1"/>
</dbReference>
<evidence type="ECO:0000256" key="5">
    <source>
        <dbReference type="ARBA" id="ARBA00022801"/>
    </source>
</evidence>
<comment type="similarity">
    <text evidence="2">Belongs to the PHP hydrolase family. HisK subfamily.</text>
</comment>
<dbReference type="NCBIfam" id="NF005596">
    <property type="entry name" value="PRK07328.1"/>
    <property type="match status" value="1"/>
</dbReference>
<dbReference type="NCBIfam" id="TIGR01856">
    <property type="entry name" value="hisJ_fam"/>
    <property type="match status" value="1"/>
</dbReference>
<accession>A0A0F9CLJ2</accession>
<feature type="domain" description="PHP" evidence="8">
    <location>
        <begin position="3"/>
        <end position="192"/>
    </location>
</feature>
<dbReference type="InterPro" id="IPR016195">
    <property type="entry name" value="Pol/histidinol_Pase-like"/>
</dbReference>
<dbReference type="CDD" id="cd12110">
    <property type="entry name" value="PHP_HisPPase_Hisj_like"/>
    <property type="match status" value="1"/>
</dbReference>
<evidence type="ECO:0000256" key="6">
    <source>
        <dbReference type="ARBA" id="ARBA00023102"/>
    </source>
</evidence>
<dbReference type="Pfam" id="PF02811">
    <property type="entry name" value="PHP"/>
    <property type="match status" value="1"/>
</dbReference>
<evidence type="ECO:0000256" key="3">
    <source>
        <dbReference type="ARBA" id="ARBA00013085"/>
    </source>
</evidence>
<keyword evidence="5" id="KW-0378">Hydrolase</keyword>
<evidence type="ECO:0000256" key="1">
    <source>
        <dbReference type="ARBA" id="ARBA00004970"/>
    </source>
</evidence>
<keyword evidence="6" id="KW-0368">Histidine biosynthesis</keyword>
<gene>
    <name evidence="9" type="ORF">LCGC14_2309570</name>
</gene>
<keyword evidence="4" id="KW-0028">Amino-acid biosynthesis</keyword>
<dbReference type="AlphaFoldDB" id="A0A0F9CLJ2"/>
<dbReference type="SUPFAM" id="SSF89550">
    <property type="entry name" value="PHP domain-like"/>
    <property type="match status" value="1"/>
</dbReference>
<dbReference type="GO" id="GO:0000105">
    <property type="term" value="P:L-histidine biosynthetic process"/>
    <property type="evidence" value="ECO:0007669"/>
    <property type="project" value="UniProtKB-UniPathway"/>
</dbReference>
<comment type="catalytic activity">
    <reaction evidence="7">
        <text>L-histidinol phosphate + H2O = L-histidinol + phosphate</text>
        <dbReference type="Rhea" id="RHEA:14465"/>
        <dbReference type="ChEBI" id="CHEBI:15377"/>
        <dbReference type="ChEBI" id="CHEBI:43474"/>
        <dbReference type="ChEBI" id="CHEBI:57699"/>
        <dbReference type="ChEBI" id="CHEBI:57980"/>
        <dbReference type="EC" id="3.1.3.15"/>
    </reaction>
</comment>
<feature type="non-terminal residue" evidence="9">
    <location>
        <position position="257"/>
    </location>
</feature>
<dbReference type="UniPathway" id="UPA00031">
    <property type="reaction ID" value="UER00013"/>
</dbReference>